<gene>
    <name evidence="9" type="ORF">UFOPK3376_02718</name>
</gene>
<evidence type="ECO:0000256" key="5">
    <source>
        <dbReference type="ARBA" id="ARBA00022842"/>
    </source>
</evidence>
<reference evidence="9" key="1">
    <citation type="submission" date="2020-05" db="EMBL/GenBank/DDBJ databases">
        <authorList>
            <person name="Chiriac C."/>
            <person name="Salcher M."/>
            <person name="Ghai R."/>
            <person name="Kavagutti S V."/>
        </authorList>
    </citation>
    <scope>NUCLEOTIDE SEQUENCE</scope>
</reference>
<dbReference type="EMBL" id="CAFBLP010000099">
    <property type="protein sequence ID" value="CAB4889670.1"/>
    <property type="molecule type" value="Genomic_DNA"/>
</dbReference>
<keyword evidence="4" id="KW-0378">Hydrolase</keyword>
<dbReference type="Gene3D" id="1.10.3090.10">
    <property type="entry name" value="cca-adding enzyme, domain 2"/>
    <property type="match status" value="1"/>
</dbReference>
<organism evidence="9">
    <name type="scientific">freshwater metagenome</name>
    <dbReference type="NCBI Taxonomy" id="449393"/>
    <lineage>
        <taxon>unclassified sequences</taxon>
        <taxon>metagenomes</taxon>
        <taxon>ecological metagenomes</taxon>
    </lineage>
</organism>
<evidence type="ECO:0000259" key="7">
    <source>
        <dbReference type="PROSITE" id="PS51671"/>
    </source>
</evidence>
<sequence>MGFADADVLMARVSEAASAVDWASERFWWRVERVIRAKGRRPAFAGRTVATLAPGVTVVDDEVVVDVDQAENDHSLILRVAAAAAHAGYPISRHALLSLSGTATDMPAVWPERSKQALVSLLGAGQQLVGSIDALERYDLFSRILPEWRHVRSLPQRNAFHTFTVDRHLLQTVVNANAFVRDVARPDLLLMGALLHDIGKGYPGDHTAVGMDIVDRVGPRLGFSVADVGIVRSMVEHHLLLAETATRRDLADPRTAENVAALVVDPLRLKLLRALTEADSLATGPSAWSPWKCSLIDELTESVDALFAGVAQETRTVLPDDRFGDLLEGVRADGQLHARHERSGDFDLWVVATPDQRGLFAKIAGTFAVHGIDVIGAEAWTSADGIAVDQFQVPHSNAVSTDWGRLEHDLRGVVTGTVDIATKLAQRIRTYGRAHRRALAASPPRLEVLISNDASESTTMIDVRAPDAIAVLYRLASSLAAQGLDIRSAKVATLGHEVVDVFYVQRSGRTGTSRQIPARDHDALRDELKLSLTVE</sequence>
<proteinExistence type="predicted"/>
<dbReference type="InterPro" id="IPR006674">
    <property type="entry name" value="HD_domain"/>
</dbReference>
<dbReference type="PROSITE" id="PS51831">
    <property type="entry name" value="HD"/>
    <property type="match status" value="1"/>
</dbReference>
<dbReference type="CDD" id="cd04900">
    <property type="entry name" value="ACT_UUR-like_1"/>
    <property type="match status" value="1"/>
</dbReference>
<feature type="domain" description="HD" evidence="8">
    <location>
        <begin position="165"/>
        <end position="272"/>
    </location>
</feature>
<evidence type="ECO:0000256" key="3">
    <source>
        <dbReference type="ARBA" id="ARBA00022737"/>
    </source>
</evidence>
<dbReference type="GO" id="GO:0016787">
    <property type="term" value="F:hydrolase activity"/>
    <property type="evidence" value="ECO:0007669"/>
    <property type="project" value="UniProtKB-KW"/>
</dbReference>
<dbReference type="PROSITE" id="PS51671">
    <property type="entry name" value="ACT"/>
    <property type="match status" value="2"/>
</dbReference>
<evidence type="ECO:0000256" key="4">
    <source>
        <dbReference type="ARBA" id="ARBA00022801"/>
    </source>
</evidence>
<dbReference type="InterPro" id="IPR010043">
    <property type="entry name" value="UTase/UR"/>
</dbReference>
<evidence type="ECO:0000259" key="8">
    <source>
        <dbReference type="PROSITE" id="PS51831"/>
    </source>
</evidence>
<feature type="domain" description="ACT" evidence="7">
    <location>
        <begin position="348"/>
        <end position="429"/>
    </location>
</feature>
<evidence type="ECO:0000256" key="1">
    <source>
        <dbReference type="ARBA" id="ARBA00022679"/>
    </source>
</evidence>
<dbReference type="CDD" id="cd00077">
    <property type="entry name" value="HDc"/>
    <property type="match status" value="1"/>
</dbReference>
<dbReference type="SMART" id="SM00471">
    <property type="entry name" value="HDc"/>
    <property type="match status" value="1"/>
</dbReference>
<keyword evidence="2" id="KW-0548">Nucleotidyltransferase</keyword>
<dbReference type="GO" id="GO:0008773">
    <property type="term" value="F:[protein-PII] uridylyltransferase activity"/>
    <property type="evidence" value="ECO:0007669"/>
    <property type="project" value="InterPro"/>
</dbReference>
<dbReference type="InterPro" id="IPR002912">
    <property type="entry name" value="ACT_dom"/>
</dbReference>
<evidence type="ECO:0000256" key="2">
    <source>
        <dbReference type="ARBA" id="ARBA00022695"/>
    </source>
</evidence>
<dbReference type="AlphaFoldDB" id="A0A6J7F9M3"/>
<keyword evidence="6" id="KW-0511">Multifunctional enzyme</keyword>
<dbReference type="SUPFAM" id="SSF55021">
    <property type="entry name" value="ACT-like"/>
    <property type="match status" value="2"/>
</dbReference>
<dbReference type="PANTHER" id="PTHR47320">
    <property type="entry name" value="BIFUNCTIONAL URIDYLYLTRANSFERASE/URIDYLYL-REMOVING ENZYME"/>
    <property type="match status" value="1"/>
</dbReference>
<keyword evidence="1" id="KW-0808">Transferase</keyword>
<feature type="domain" description="ACT" evidence="7">
    <location>
        <begin position="460"/>
        <end position="535"/>
    </location>
</feature>
<evidence type="ECO:0000313" key="9">
    <source>
        <dbReference type="EMBL" id="CAB4889670.1"/>
    </source>
</evidence>
<dbReference type="InterPro" id="IPR003607">
    <property type="entry name" value="HD/PDEase_dom"/>
</dbReference>
<dbReference type="PANTHER" id="PTHR47320:SF1">
    <property type="entry name" value="BIFUNCTIONAL URIDYLYLTRANSFERASE_URIDYLYL-REMOVING ENZYME"/>
    <property type="match status" value="1"/>
</dbReference>
<dbReference type="SUPFAM" id="SSF109604">
    <property type="entry name" value="HD-domain/PDEase-like"/>
    <property type="match status" value="1"/>
</dbReference>
<accession>A0A6J7F9M3</accession>
<keyword evidence="3" id="KW-0677">Repeat</keyword>
<name>A0A6J7F9M3_9ZZZZ</name>
<evidence type="ECO:0000256" key="6">
    <source>
        <dbReference type="ARBA" id="ARBA00023268"/>
    </source>
</evidence>
<dbReference type="Pfam" id="PF01966">
    <property type="entry name" value="HD"/>
    <property type="match status" value="1"/>
</dbReference>
<keyword evidence="5" id="KW-0460">Magnesium</keyword>
<protein>
    <submittedName>
        <fullName evidence="9">Unannotated protein</fullName>
    </submittedName>
</protein>
<dbReference type="InterPro" id="IPR045865">
    <property type="entry name" value="ACT-like_dom_sf"/>
</dbReference>